<feature type="compositionally biased region" description="Pro residues" evidence="1">
    <location>
        <begin position="111"/>
        <end position="128"/>
    </location>
</feature>
<evidence type="ECO:0000313" key="5">
    <source>
        <dbReference type="Proteomes" id="UP000317494"/>
    </source>
</evidence>
<gene>
    <name evidence="3" type="ORF">SeLEV6574_g07213</name>
    <name evidence="4" type="ORF">SeMB42_g05926</name>
</gene>
<dbReference type="SUPFAM" id="SSF53300">
    <property type="entry name" value="vWA-like"/>
    <property type="match status" value="1"/>
</dbReference>
<feature type="region of interest" description="Disordered" evidence="1">
    <location>
        <begin position="14"/>
        <end position="156"/>
    </location>
</feature>
<dbReference type="EMBL" id="QEAN01000306">
    <property type="protein sequence ID" value="TPX40600.1"/>
    <property type="molecule type" value="Genomic_DNA"/>
</dbReference>
<dbReference type="EMBL" id="QEAM01000482">
    <property type="protein sequence ID" value="TPX39436.1"/>
    <property type="molecule type" value="Genomic_DNA"/>
</dbReference>
<dbReference type="PROSITE" id="PS50234">
    <property type="entry name" value="VWFA"/>
    <property type="match status" value="1"/>
</dbReference>
<evidence type="ECO:0000259" key="2">
    <source>
        <dbReference type="PROSITE" id="PS50234"/>
    </source>
</evidence>
<dbReference type="Proteomes" id="UP000320475">
    <property type="component" value="Unassembled WGS sequence"/>
</dbReference>
<accession>A0A507CLF0</accession>
<reference evidence="5 6" key="1">
    <citation type="journal article" date="2019" name="Sci. Rep.">
        <title>Comparative genomics of chytrid fungi reveal insights into the obligate biotrophic and pathogenic lifestyle of Synchytrium endobioticum.</title>
        <authorList>
            <person name="van de Vossenberg B.T.L.H."/>
            <person name="Warris S."/>
            <person name="Nguyen H.D.T."/>
            <person name="van Gent-Pelzer M.P.E."/>
            <person name="Joly D.L."/>
            <person name="van de Geest H.C."/>
            <person name="Bonants P.J.M."/>
            <person name="Smith D.S."/>
            <person name="Levesque C.A."/>
            <person name="van der Lee T.A.J."/>
        </authorList>
    </citation>
    <scope>NUCLEOTIDE SEQUENCE [LARGE SCALE GENOMIC DNA]</scope>
    <source>
        <strain evidence="3 6">LEV6574</strain>
        <strain evidence="4 5">MB42</strain>
    </source>
</reference>
<sequence>MGLASKLKAQGASIANYGANPNPPAAGGPGPTNFQQQQYYGSSQATPPNAYGQQPGIYPSAPPANPYHPYPPSGPTNYPPYSSQQALYQQQQPSYPAGSAPPGPYAAAYAPPVPPKHPAQPPAAPPNQPYGTAAPPTQPNATPYGAYSQYDVRPGQVYPRPMGQYHQPFPQNPGVPPSQLPLPYAPPDTAALEQKLRRTIQENRLDSFYGTPQAFQTVLSKAQSVNFDAIAARWRIPRELAYDLVSLSLYDVIFFCDDSGSMAFEEHGERIDDLKEILGQVSSIATQFDADGIMVRFINSALEGNSIRSPLEVDSLLSQVNYHGGTMIGTNLDLKVLQPLVLRPAMTSTLAKPVLIITITDGEPNVEPRDKLTQVIKQAKAALNSQTRYGAGAVAFEFAQVGRDLKAQKFLESLDTHPDIGNMVDCTSYYELESEEYSRKGINLTPELWLLKLCCGAVDRSYDEQDEN</sequence>
<dbReference type="Proteomes" id="UP000317494">
    <property type="component" value="Unassembled WGS sequence"/>
</dbReference>
<feature type="compositionally biased region" description="Polar residues" evidence="1">
    <location>
        <begin position="34"/>
        <end position="47"/>
    </location>
</feature>
<dbReference type="AlphaFoldDB" id="A0A507CLF0"/>
<feature type="compositionally biased region" description="Low complexity" evidence="1">
    <location>
        <begin position="129"/>
        <end position="143"/>
    </location>
</feature>
<evidence type="ECO:0000313" key="3">
    <source>
        <dbReference type="EMBL" id="TPX39436.1"/>
    </source>
</evidence>
<proteinExistence type="predicted"/>
<evidence type="ECO:0000313" key="6">
    <source>
        <dbReference type="Proteomes" id="UP000320475"/>
    </source>
</evidence>
<dbReference type="PANTHER" id="PTHR34706">
    <property type="entry name" value="SLR1338 PROTEIN"/>
    <property type="match status" value="1"/>
</dbReference>
<dbReference type="OrthoDB" id="2142040at2759"/>
<evidence type="ECO:0000313" key="4">
    <source>
        <dbReference type="EMBL" id="TPX40600.1"/>
    </source>
</evidence>
<dbReference type="Gene3D" id="3.40.50.410">
    <property type="entry name" value="von Willebrand factor, type A domain"/>
    <property type="match status" value="1"/>
</dbReference>
<feature type="compositionally biased region" description="Low complexity" evidence="1">
    <location>
        <begin position="79"/>
        <end position="98"/>
    </location>
</feature>
<protein>
    <recommendedName>
        <fullName evidence="2">VWFA domain-containing protein</fullName>
    </recommendedName>
</protein>
<name>A0A507CLF0_9FUNG</name>
<dbReference type="VEuPathDB" id="FungiDB:SeMB42_g05926"/>
<feature type="domain" description="VWFA" evidence="2">
    <location>
        <begin position="251"/>
        <end position="448"/>
    </location>
</feature>
<feature type="compositionally biased region" description="Pro residues" evidence="1">
    <location>
        <begin position="60"/>
        <end position="78"/>
    </location>
</feature>
<organism evidence="3 6">
    <name type="scientific">Synchytrium endobioticum</name>
    <dbReference type="NCBI Taxonomy" id="286115"/>
    <lineage>
        <taxon>Eukaryota</taxon>
        <taxon>Fungi</taxon>
        <taxon>Fungi incertae sedis</taxon>
        <taxon>Chytridiomycota</taxon>
        <taxon>Chytridiomycota incertae sedis</taxon>
        <taxon>Chytridiomycetes</taxon>
        <taxon>Synchytriales</taxon>
        <taxon>Synchytriaceae</taxon>
        <taxon>Synchytrium</taxon>
    </lineage>
</organism>
<dbReference type="InterPro" id="IPR036465">
    <property type="entry name" value="vWFA_dom_sf"/>
</dbReference>
<dbReference type="STRING" id="286115.A0A507CLF0"/>
<dbReference type="InterPro" id="IPR002035">
    <property type="entry name" value="VWF_A"/>
</dbReference>
<dbReference type="PANTHER" id="PTHR34706:SF2">
    <property type="entry name" value="RFEF"/>
    <property type="match status" value="1"/>
</dbReference>
<evidence type="ECO:0000256" key="1">
    <source>
        <dbReference type="SAM" id="MobiDB-lite"/>
    </source>
</evidence>
<keyword evidence="5" id="KW-1185">Reference proteome</keyword>
<comment type="caution">
    <text evidence="3">The sequence shown here is derived from an EMBL/GenBank/DDBJ whole genome shotgun (WGS) entry which is preliminary data.</text>
</comment>